<protein>
    <submittedName>
        <fullName evidence="4">Helix-turn-helix transcriptional regulator</fullName>
    </submittedName>
</protein>
<dbReference type="Pfam" id="PF13426">
    <property type="entry name" value="PAS_9"/>
    <property type="match status" value="1"/>
</dbReference>
<reference evidence="4 5" key="1">
    <citation type="submission" date="2017-08" db="EMBL/GenBank/DDBJ databases">
        <title>Infants hospitalized years apart are colonized by the same room-sourced microbial strains.</title>
        <authorList>
            <person name="Brooks B."/>
            <person name="Olm M.R."/>
            <person name="Firek B.A."/>
            <person name="Baker R."/>
            <person name="Thomas B.C."/>
            <person name="Morowitz M.J."/>
            <person name="Banfield J.F."/>
        </authorList>
    </citation>
    <scope>NUCLEOTIDE SEQUENCE [LARGE SCALE GENOMIC DNA]</scope>
    <source>
        <strain evidence="4">S2_005_002_R2_34</strain>
    </source>
</reference>
<dbReference type="Gene3D" id="3.30.450.20">
    <property type="entry name" value="PAS domain"/>
    <property type="match status" value="3"/>
</dbReference>
<dbReference type="InterPro" id="IPR035965">
    <property type="entry name" value="PAS-like_dom_sf"/>
</dbReference>
<dbReference type="Gene3D" id="1.10.10.10">
    <property type="entry name" value="Winged helix-like DNA-binding domain superfamily/Winged helix DNA-binding domain"/>
    <property type="match status" value="1"/>
</dbReference>
<dbReference type="EMBL" id="QFPW01000024">
    <property type="protein sequence ID" value="PZQ46525.1"/>
    <property type="molecule type" value="Genomic_DNA"/>
</dbReference>
<dbReference type="PANTHER" id="PTHR43214">
    <property type="entry name" value="TWO-COMPONENT RESPONSE REGULATOR"/>
    <property type="match status" value="1"/>
</dbReference>
<gene>
    <name evidence="4" type="ORF">DI556_20120</name>
</gene>
<dbReference type="PROSITE" id="PS50112">
    <property type="entry name" value="PAS"/>
    <property type="match status" value="2"/>
</dbReference>
<dbReference type="AlphaFoldDB" id="A0A2W5N6Z5"/>
<proteinExistence type="predicted"/>
<dbReference type="SUPFAM" id="SSF55785">
    <property type="entry name" value="PYP-like sensor domain (PAS domain)"/>
    <property type="match status" value="3"/>
</dbReference>
<dbReference type="NCBIfam" id="TIGR00229">
    <property type="entry name" value="sensory_box"/>
    <property type="match status" value="2"/>
</dbReference>
<dbReference type="PRINTS" id="PR00038">
    <property type="entry name" value="HTHLUXR"/>
</dbReference>
<dbReference type="SMART" id="SM00091">
    <property type="entry name" value="PAS"/>
    <property type="match status" value="3"/>
</dbReference>
<feature type="domain" description="HTH luxR-type" evidence="2">
    <location>
        <begin position="421"/>
        <end position="486"/>
    </location>
</feature>
<dbReference type="InterPro" id="IPR000792">
    <property type="entry name" value="Tscrpt_reg_LuxR_C"/>
</dbReference>
<dbReference type="CDD" id="cd06170">
    <property type="entry name" value="LuxR_C_like"/>
    <property type="match status" value="1"/>
</dbReference>
<dbReference type="InterPro" id="IPR000014">
    <property type="entry name" value="PAS"/>
</dbReference>
<dbReference type="SUPFAM" id="SSF46894">
    <property type="entry name" value="C-terminal effector domain of the bipartite response regulators"/>
    <property type="match status" value="1"/>
</dbReference>
<dbReference type="SMART" id="SM00421">
    <property type="entry name" value="HTH_LUXR"/>
    <property type="match status" value="1"/>
</dbReference>
<accession>A0A2W5N6Z5</accession>
<dbReference type="InterPro" id="IPR016032">
    <property type="entry name" value="Sig_transdc_resp-reg_C-effctor"/>
</dbReference>
<keyword evidence="1" id="KW-0238">DNA-binding</keyword>
<organism evidence="4 5">
    <name type="scientific">Rhodovulum sulfidophilum</name>
    <name type="common">Rhodobacter sulfidophilus</name>
    <dbReference type="NCBI Taxonomy" id="35806"/>
    <lineage>
        <taxon>Bacteria</taxon>
        <taxon>Pseudomonadati</taxon>
        <taxon>Pseudomonadota</taxon>
        <taxon>Alphaproteobacteria</taxon>
        <taxon>Rhodobacterales</taxon>
        <taxon>Paracoccaceae</taxon>
        <taxon>Rhodovulum</taxon>
    </lineage>
</organism>
<sequence length="502" mass="55934">MPDTKVVPERDHRQLRQLITKLSEGIVLIDFDQTILWANEAALRLHGVESQEDLGGDVDGYRRRFRLTFRNNHPVKAGEHPIERVLTGEKPRDVVVEVAPVARPDTTWVHAIRCAVITDAEGEPDYLVLVIDDQTDRYEAEDRFESAFNANPAPALICRVSDLCFIRANQGFLAMTGLGRDEVVGHSIYELDILRDVDDRSEALAKLTQGETIAQSEATLLLPDGSGKGVIVAGQPLELSNERCMLFTFVDLERRLQAEAALRQSEERFSKAFKSSPVALAVAAASSLRFMEVNGAFLRLTGFAEDELVDSTPANLRMWAEPGTQERLLRELETSDKLTQQELRIRAFDDTMLDGLIAGDVITLDDTRCVLLVLQDITERRRSETELMSAIDAVLADTAWLSRGIVERLAGLRQPDRVAQTGADLASLTDRERDVLGLICEGATDAAMADRLRLSRHTIRNHLSSLYRKINVTHRGAAAVWARERGITDHASAQRPRKTKKG</sequence>
<evidence type="ECO:0000313" key="4">
    <source>
        <dbReference type="EMBL" id="PZQ46525.1"/>
    </source>
</evidence>
<feature type="domain" description="PAS" evidence="3">
    <location>
        <begin position="11"/>
        <end position="55"/>
    </location>
</feature>
<evidence type="ECO:0000259" key="3">
    <source>
        <dbReference type="PROSITE" id="PS50112"/>
    </source>
</evidence>
<dbReference type="Pfam" id="PF13188">
    <property type="entry name" value="PAS_8"/>
    <property type="match status" value="2"/>
</dbReference>
<evidence type="ECO:0000313" key="5">
    <source>
        <dbReference type="Proteomes" id="UP000249185"/>
    </source>
</evidence>
<evidence type="ECO:0000259" key="2">
    <source>
        <dbReference type="PROSITE" id="PS50043"/>
    </source>
</evidence>
<feature type="domain" description="PAS" evidence="3">
    <location>
        <begin position="265"/>
        <end position="333"/>
    </location>
</feature>
<dbReference type="GO" id="GO:0006355">
    <property type="term" value="P:regulation of DNA-templated transcription"/>
    <property type="evidence" value="ECO:0007669"/>
    <property type="project" value="InterPro"/>
</dbReference>
<dbReference type="PROSITE" id="PS50043">
    <property type="entry name" value="HTH_LUXR_2"/>
    <property type="match status" value="1"/>
</dbReference>
<dbReference type="PANTHER" id="PTHR43214:SF38">
    <property type="entry name" value="NITRATE_NITRITE RESPONSE REGULATOR PROTEIN NARL"/>
    <property type="match status" value="1"/>
</dbReference>
<dbReference type="Pfam" id="PF00196">
    <property type="entry name" value="GerE"/>
    <property type="match status" value="1"/>
</dbReference>
<dbReference type="GO" id="GO:0003677">
    <property type="term" value="F:DNA binding"/>
    <property type="evidence" value="ECO:0007669"/>
    <property type="project" value="UniProtKB-KW"/>
</dbReference>
<dbReference type="Proteomes" id="UP000249185">
    <property type="component" value="Unassembled WGS sequence"/>
</dbReference>
<dbReference type="CDD" id="cd00130">
    <property type="entry name" value="PAS"/>
    <property type="match status" value="2"/>
</dbReference>
<dbReference type="InterPro" id="IPR039420">
    <property type="entry name" value="WalR-like"/>
</dbReference>
<name>A0A2W5N6Z5_RHOSU</name>
<comment type="caution">
    <text evidence="4">The sequence shown here is derived from an EMBL/GenBank/DDBJ whole genome shotgun (WGS) entry which is preliminary data.</text>
</comment>
<evidence type="ECO:0000256" key="1">
    <source>
        <dbReference type="ARBA" id="ARBA00023125"/>
    </source>
</evidence>
<dbReference type="InterPro" id="IPR036388">
    <property type="entry name" value="WH-like_DNA-bd_sf"/>
</dbReference>